<dbReference type="Proteomes" id="UP000735302">
    <property type="component" value="Unassembled WGS sequence"/>
</dbReference>
<dbReference type="InterPro" id="IPR028994">
    <property type="entry name" value="Integrin_alpha_N"/>
</dbReference>
<keyword evidence="1" id="KW-0401">Integrin</keyword>
<name>A0AAV4B3R4_9GAST</name>
<reference evidence="1 2" key="1">
    <citation type="journal article" date="2021" name="Elife">
        <title>Chloroplast acquisition without the gene transfer in kleptoplastic sea slugs, Plakobranchus ocellatus.</title>
        <authorList>
            <person name="Maeda T."/>
            <person name="Takahashi S."/>
            <person name="Yoshida T."/>
            <person name="Shimamura S."/>
            <person name="Takaki Y."/>
            <person name="Nagai Y."/>
            <person name="Toyoda A."/>
            <person name="Suzuki Y."/>
            <person name="Arimoto A."/>
            <person name="Ishii H."/>
            <person name="Satoh N."/>
            <person name="Nishiyama T."/>
            <person name="Hasebe M."/>
            <person name="Maruyama T."/>
            <person name="Minagawa J."/>
            <person name="Obokata J."/>
            <person name="Shigenobu S."/>
        </authorList>
    </citation>
    <scope>NUCLEOTIDE SEQUENCE [LARGE SCALE GENOMIC DNA]</scope>
</reference>
<evidence type="ECO:0000313" key="2">
    <source>
        <dbReference type="Proteomes" id="UP000735302"/>
    </source>
</evidence>
<dbReference type="EMBL" id="BLXT01004491">
    <property type="protein sequence ID" value="GFO13456.1"/>
    <property type="molecule type" value="Genomic_DNA"/>
</dbReference>
<keyword evidence="2" id="KW-1185">Reference proteome</keyword>
<gene>
    <name evidence="1" type="ORF">PoB_003996100</name>
</gene>
<protein>
    <submittedName>
        <fullName evidence="1">Integrin alpha-6</fullName>
    </submittedName>
</protein>
<sequence length="77" mass="8131">MLVGAPKEKRVVKAVTAGGSLYKCDAGTSDSMCELVTDTDPGRYKTSEFVEDQWLGVTVSSAGANKKAVVNIPLIIL</sequence>
<accession>A0AAV4B3R4</accession>
<proteinExistence type="predicted"/>
<organism evidence="1 2">
    <name type="scientific">Plakobranchus ocellatus</name>
    <dbReference type="NCBI Taxonomy" id="259542"/>
    <lineage>
        <taxon>Eukaryota</taxon>
        <taxon>Metazoa</taxon>
        <taxon>Spiralia</taxon>
        <taxon>Lophotrochozoa</taxon>
        <taxon>Mollusca</taxon>
        <taxon>Gastropoda</taxon>
        <taxon>Heterobranchia</taxon>
        <taxon>Euthyneura</taxon>
        <taxon>Panpulmonata</taxon>
        <taxon>Sacoglossa</taxon>
        <taxon>Placobranchoidea</taxon>
        <taxon>Plakobranchidae</taxon>
        <taxon>Plakobranchus</taxon>
    </lineage>
</organism>
<dbReference type="AlphaFoldDB" id="A0AAV4B3R4"/>
<dbReference type="Gene3D" id="2.130.10.130">
    <property type="entry name" value="Integrin alpha, N-terminal"/>
    <property type="match status" value="1"/>
</dbReference>
<comment type="caution">
    <text evidence="1">The sequence shown here is derived from an EMBL/GenBank/DDBJ whole genome shotgun (WGS) entry which is preliminary data.</text>
</comment>
<evidence type="ECO:0000313" key="1">
    <source>
        <dbReference type="EMBL" id="GFO13456.1"/>
    </source>
</evidence>
<dbReference type="GO" id="GO:0007229">
    <property type="term" value="P:integrin-mediated signaling pathway"/>
    <property type="evidence" value="ECO:0007669"/>
    <property type="project" value="UniProtKB-KW"/>
</dbReference>